<evidence type="ECO:0000313" key="3">
    <source>
        <dbReference type="EMBL" id="KRM70508.1"/>
    </source>
</evidence>
<dbReference type="InterPro" id="IPR025948">
    <property type="entry name" value="HTH-like_dom"/>
</dbReference>
<protein>
    <submittedName>
        <fullName evidence="3">Transposase islasa6a, is3 family</fullName>
    </submittedName>
</protein>
<dbReference type="EMBL" id="AYYN01000174">
    <property type="protein sequence ID" value="KRM70508.1"/>
    <property type="molecule type" value="Genomic_DNA"/>
</dbReference>
<dbReference type="InterPro" id="IPR048020">
    <property type="entry name" value="Transpos_IS3"/>
</dbReference>
<evidence type="ECO:0000313" key="4">
    <source>
        <dbReference type="Proteomes" id="UP000051612"/>
    </source>
</evidence>
<dbReference type="SUPFAM" id="SSF53098">
    <property type="entry name" value="Ribonuclease H-like"/>
    <property type="match status" value="1"/>
</dbReference>
<dbReference type="InterPro" id="IPR050900">
    <property type="entry name" value="Transposase_IS3/IS150/IS904"/>
</dbReference>
<dbReference type="InterPro" id="IPR001584">
    <property type="entry name" value="Integrase_cat-core"/>
</dbReference>
<comment type="caution">
    <text evidence="3">The sequence shown here is derived from an EMBL/GenBank/DDBJ whole genome shotgun (WGS) entry which is preliminary data.</text>
</comment>
<dbReference type="InterPro" id="IPR012337">
    <property type="entry name" value="RNaseH-like_sf"/>
</dbReference>
<evidence type="ECO:0000256" key="1">
    <source>
        <dbReference type="ARBA" id="ARBA00002286"/>
    </source>
</evidence>
<dbReference type="Pfam" id="PF13333">
    <property type="entry name" value="rve_2"/>
    <property type="match status" value="1"/>
</dbReference>
<organism evidence="3 4">
    <name type="scientific">Ligilactobacillus murinus DSM 20452 = NBRC 14221</name>
    <dbReference type="NCBI Taxonomy" id="1423772"/>
    <lineage>
        <taxon>Bacteria</taxon>
        <taxon>Bacillati</taxon>
        <taxon>Bacillota</taxon>
        <taxon>Bacilli</taxon>
        <taxon>Lactobacillales</taxon>
        <taxon>Lactobacillaceae</taxon>
        <taxon>Ligilactobacillus</taxon>
    </lineage>
</organism>
<proteinExistence type="predicted"/>
<dbReference type="PANTHER" id="PTHR46889">
    <property type="entry name" value="TRANSPOSASE INSF FOR INSERTION SEQUENCE IS3B-RELATED"/>
    <property type="match status" value="1"/>
</dbReference>
<dbReference type="NCBIfam" id="NF033516">
    <property type="entry name" value="transpos_IS3"/>
    <property type="match status" value="1"/>
</dbReference>
<name>A0A0R2B5I8_9LACO</name>
<sequence>MLKVSRSGYYRYLSAPKSNRCLENEWLSEIIKKEFHALKGIYGAQRIKMLIGRKYDKNYNLKRIKRLMRKLDLVASIRRKRKSCTKSGYSNYEENILDRDFTARSPNKKWVTDVTYLEYGSGQKAYLSAVKDLYDGYIVSFEIGKHNDNPLVMRTLEKAFKTLEGDDDLLLHSDRGAQYTSKEYVRLTSEYAVRRSMSRVAKCLDNAPMESFWSHFKAECYSWKKYKIYEELVKDINDYIKFYNTQRYQTKLNSLTPEEYRNQAA</sequence>
<dbReference type="AlphaFoldDB" id="A0A0R2B5I8"/>
<accession>A0A0R2B5I8</accession>
<dbReference type="GO" id="GO:0015074">
    <property type="term" value="P:DNA integration"/>
    <property type="evidence" value="ECO:0007669"/>
    <property type="project" value="InterPro"/>
</dbReference>
<comment type="function">
    <text evidence="1">Involved in the transposition of the insertion sequence.</text>
</comment>
<dbReference type="Pfam" id="PF13276">
    <property type="entry name" value="HTH_21"/>
    <property type="match status" value="1"/>
</dbReference>
<dbReference type="PANTHER" id="PTHR46889:SF4">
    <property type="entry name" value="TRANSPOSASE INSO FOR INSERTION SEQUENCE ELEMENT IS911B-RELATED"/>
    <property type="match status" value="1"/>
</dbReference>
<dbReference type="GO" id="GO:0003676">
    <property type="term" value="F:nucleic acid binding"/>
    <property type="evidence" value="ECO:0007669"/>
    <property type="project" value="InterPro"/>
</dbReference>
<dbReference type="Pfam" id="PF00665">
    <property type="entry name" value="rve"/>
    <property type="match status" value="1"/>
</dbReference>
<dbReference type="Gene3D" id="3.30.420.10">
    <property type="entry name" value="Ribonuclease H-like superfamily/Ribonuclease H"/>
    <property type="match status" value="1"/>
</dbReference>
<dbReference type="PATRIC" id="fig|1423772.3.peg.1786"/>
<reference evidence="3 4" key="1">
    <citation type="journal article" date="2015" name="Genome Announc.">
        <title>Expanding the biotechnology potential of lactobacilli through comparative genomics of 213 strains and associated genera.</title>
        <authorList>
            <person name="Sun Z."/>
            <person name="Harris H.M."/>
            <person name="McCann A."/>
            <person name="Guo C."/>
            <person name="Argimon S."/>
            <person name="Zhang W."/>
            <person name="Yang X."/>
            <person name="Jeffery I.B."/>
            <person name="Cooney J.C."/>
            <person name="Kagawa T.F."/>
            <person name="Liu W."/>
            <person name="Song Y."/>
            <person name="Salvetti E."/>
            <person name="Wrobel A."/>
            <person name="Rasinkangas P."/>
            <person name="Parkhill J."/>
            <person name="Rea M.C."/>
            <person name="O'Sullivan O."/>
            <person name="Ritari J."/>
            <person name="Douillard F.P."/>
            <person name="Paul Ross R."/>
            <person name="Yang R."/>
            <person name="Briner A.E."/>
            <person name="Felis G.E."/>
            <person name="de Vos W.M."/>
            <person name="Barrangou R."/>
            <person name="Klaenhammer T.R."/>
            <person name="Caufield P.W."/>
            <person name="Cui Y."/>
            <person name="Zhang H."/>
            <person name="O'Toole P.W."/>
        </authorList>
    </citation>
    <scope>NUCLEOTIDE SEQUENCE [LARGE SCALE GENOMIC DNA]</scope>
    <source>
        <strain evidence="3 4">DSM 20452</strain>
    </source>
</reference>
<dbReference type="InterPro" id="IPR036397">
    <property type="entry name" value="RNaseH_sf"/>
</dbReference>
<dbReference type="Proteomes" id="UP000051612">
    <property type="component" value="Unassembled WGS sequence"/>
</dbReference>
<dbReference type="PROSITE" id="PS50994">
    <property type="entry name" value="INTEGRASE"/>
    <property type="match status" value="1"/>
</dbReference>
<feature type="domain" description="Integrase catalytic" evidence="2">
    <location>
        <begin position="102"/>
        <end position="265"/>
    </location>
</feature>
<evidence type="ECO:0000259" key="2">
    <source>
        <dbReference type="PROSITE" id="PS50994"/>
    </source>
</evidence>
<gene>
    <name evidence="3" type="ORF">FC48_GL001678</name>
</gene>